<proteinExistence type="predicted"/>
<organism evidence="5 6">
    <name type="scientific">Spelaeicoccus albus</name>
    <dbReference type="NCBI Taxonomy" id="1280376"/>
    <lineage>
        <taxon>Bacteria</taxon>
        <taxon>Bacillati</taxon>
        <taxon>Actinomycetota</taxon>
        <taxon>Actinomycetes</taxon>
        <taxon>Micrococcales</taxon>
        <taxon>Brevibacteriaceae</taxon>
        <taxon>Spelaeicoccus</taxon>
    </lineage>
</organism>
<reference evidence="5 6" key="1">
    <citation type="submission" date="2020-07" db="EMBL/GenBank/DDBJ databases">
        <title>Sequencing the genomes of 1000 actinobacteria strains.</title>
        <authorList>
            <person name="Klenk H.-P."/>
        </authorList>
    </citation>
    <scope>NUCLEOTIDE SEQUENCE [LARGE SCALE GENOMIC DNA]</scope>
    <source>
        <strain evidence="5 6">DSM 26341</strain>
    </source>
</reference>
<dbReference type="GO" id="GO:0000166">
    <property type="term" value="F:nucleotide binding"/>
    <property type="evidence" value="ECO:0007669"/>
    <property type="project" value="InterPro"/>
</dbReference>
<keyword evidence="6" id="KW-1185">Reference proteome</keyword>
<evidence type="ECO:0000256" key="1">
    <source>
        <dbReference type="ARBA" id="ARBA00023002"/>
    </source>
</evidence>
<dbReference type="Pfam" id="PF01408">
    <property type="entry name" value="GFO_IDH_MocA"/>
    <property type="match status" value="1"/>
</dbReference>
<comment type="caution">
    <text evidence="5">The sequence shown here is derived from an EMBL/GenBank/DDBJ whole genome shotgun (WGS) entry which is preliminary data.</text>
</comment>
<dbReference type="PANTHER" id="PTHR43818">
    <property type="entry name" value="BCDNA.GH03377"/>
    <property type="match status" value="1"/>
</dbReference>
<evidence type="ECO:0000256" key="2">
    <source>
        <dbReference type="ARBA" id="ARBA00023027"/>
    </source>
</evidence>
<gene>
    <name evidence="5" type="ORF">BJY26_001144</name>
</gene>
<feature type="domain" description="Gfo/Idh/MocA-like oxidoreductase N-terminal" evidence="3">
    <location>
        <begin position="5"/>
        <end position="121"/>
    </location>
</feature>
<dbReference type="GO" id="GO:0016491">
    <property type="term" value="F:oxidoreductase activity"/>
    <property type="evidence" value="ECO:0007669"/>
    <property type="project" value="UniProtKB-KW"/>
</dbReference>
<dbReference type="AlphaFoldDB" id="A0A7Z0ABY0"/>
<dbReference type="EMBL" id="JACBZP010000001">
    <property type="protein sequence ID" value="NYI66838.1"/>
    <property type="molecule type" value="Genomic_DNA"/>
</dbReference>
<dbReference type="PANTHER" id="PTHR43818:SF11">
    <property type="entry name" value="BCDNA.GH03377"/>
    <property type="match status" value="1"/>
</dbReference>
<feature type="domain" description="GFO/IDH/MocA-like oxidoreductase" evidence="4">
    <location>
        <begin position="136"/>
        <end position="270"/>
    </location>
</feature>
<dbReference type="Proteomes" id="UP000539111">
    <property type="component" value="Unassembled WGS sequence"/>
</dbReference>
<keyword evidence="1" id="KW-0560">Oxidoreductase</keyword>
<sequence length="373" mass="38504">MGEPVNVGIIGCGAIITQYLQTIPRLASLRLCAVADLDADRARDAADSARDAGVPGVRALTVAELLNDRQIDVVLNLTTPAAHASVAVQAIESGKNVYGEKPLAATTDEARKVLDAAADAGIHIGSAPDTVLGTGVQTARRAIDDGLLGRPVAATATMVTPGHERWHPNPDFYYVPGGGPLLDMGPYYVTALVTLLGPVASVIGAANHTRIERTIGSGPRQGERIPVSVDTHVTGVLVHESGVLSTLVMSFDAAATRSANIEVHGEKASLVVPDPNEFGGDVRLRAIGDDDWRTLPISAGYREAARGFGLGDMAVTAAGEEPRAGGVLAYHALDVMESLLASAKRGASVTVESSCARPSPVPLADAPSAIKSV</sequence>
<evidence type="ECO:0000259" key="4">
    <source>
        <dbReference type="Pfam" id="PF22725"/>
    </source>
</evidence>
<dbReference type="InterPro" id="IPR050463">
    <property type="entry name" value="Gfo/Idh/MocA_oxidrdct_glycsds"/>
</dbReference>
<keyword evidence="2" id="KW-0520">NAD</keyword>
<dbReference type="InterPro" id="IPR000683">
    <property type="entry name" value="Gfo/Idh/MocA-like_OxRdtase_N"/>
</dbReference>
<dbReference type="Gene3D" id="3.40.50.720">
    <property type="entry name" value="NAD(P)-binding Rossmann-like Domain"/>
    <property type="match status" value="1"/>
</dbReference>
<evidence type="ECO:0000259" key="3">
    <source>
        <dbReference type="Pfam" id="PF01408"/>
    </source>
</evidence>
<evidence type="ECO:0000313" key="5">
    <source>
        <dbReference type="EMBL" id="NYI66838.1"/>
    </source>
</evidence>
<dbReference type="InterPro" id="IPR036291">
    <property type="entry name" value="NAD(P)-bd_dom_sf"/>
</dbReference>
<protein>
    <submittedName>
        <fullName evidence="5">Putative dehydrogenase</fullName>
    </submittedName>
</protein>
<dbReference type="Pfam" id="PF22725">
    <property type="entry name" value="GFO_IDH_MocA_C3"/>
    <property type="match status" value="1"/>
</dbReference>
<accession>A0A7Z0ABY0</accession>
<dbReference type="RefSeq" id="WP_179426450.1">
    <property type="nucleotide sequence ID" value="NZ_JACBZP010000001.1"/>
</dbReference>
<dbReference type="InterPro" id="IPR055170">
    <property type="entry name" value="GFO_IDH_MocA-like_dom"/>
</dbReference>
<dbReference type="SUPFAM" id="SSF51735">
    <property type="entry name" value="NAD(P)-binding Rossmann-fold domains"/>
    <property type="match status" value="1"/>
</dbReference>
<dbReference type="SUPFAM" id="SSF55347">
    <property type="entry name" value="Glyceraldehyde-3-phosphate dehydrogenase-like, C-terminal domain"/>
    <property type="match status" value="1"/>
</dbReference>
<name>A0A7Z0ABY0_9MICO</name>
<dbReference type="Gene3D" id="3.30.360.10">
    <property type="entry name" value="Dihydrodipicolinate Reductase, domain 2"/>
    <property type="match status" value="1"/>
</dbReference>
<evidence type="ECO:0000313" key="6">
    <source>
        <dbReference type="Proteomes" id="UP000539111"/>
    </source>
</evidence>